<dbReference type="Proteomes" id="UP000242875">
    <property type="component" value="Unassembled WGS sequence"/>
</dbReference>
<evidence type="ECO:0000313" key="3">
    <source>
        <dbReference type="EMBL" id="OZJ06772.1"/>
    </source>
</evidence>
<reference evidence="3 4" key="1">
    <citation type="journal article" date="2017" name="Mycologia">
        <title>Bifiguratus adelaidae, gen. et sp. nov., a new member of Mucoromycotina in endophytic and soil-dwelling habitats.</title>
        <authorList>
            <person name="Torres-Cruz T.J."/>
            <person name="Billingsley Tobias T.L."/>
            <person name="Almatruk M."/>
            <person name="Hesse C."/>
            <person name="Kuske C.R."/>
            <person name="Desiro A."/>
            <person name="Benucci G.M."/>
            <person name="Bonito G."/>
            <person name="Stajich J.E."/>
            <person name="Dunlap C."/>
            <person name="Arnold A.E."/>
            <person name="Porras-Alfaro A."/>
        </authorList>
    </citation>
    <scope>NUCLEOTIDE SEQUENCE [LARGE SCALE GENOMIC DNA]</scope>
    <source>
        <strain evidence="3 4">AZ0501</strain>
    </source>
</reference>
<keyword evidence="2" id="KW-0472">Membrane</keyword>
<feature type="compositionally biased region" description="Basic and acidic residues" evidence="1">
    <location>
        <begin position="24"/>
        <end position="34"/>
    </location>
</feature>
<dbReference type="AlphaFoldDB" id="A0A261Y835"/>
<comment type="caution">
    <text evidence="3">The sequence shown here is derived from an EMBL/GenBank/DDBJ whole genome shotgun (WGS) entry which is preliminary data.</text>
</comment>
<keyword evidence="2" id="KW-1133">Transmembrane helix</keyword>
<evidence type="ECO:0000256" key="2">
    <source>
        <dbReference type="SAM" id="Phobius"/>
    </source>
</evidence>
<feature type="region of interest" description="Disordered" evidence="1">
    <location>
        <begin position="144"/>
        <end position="164"/>
    </location>
</feature>
<keyword evidence="2" id="KW-0812">Transmembrane</keyword>
<keyword evidence="4" id="KW-1185">Reference proteome</keyword>
<organism evidence="3 4">
    <name type="scientific">Bifiguratus adelaidae</name>
    <dbReference type="NCBI Taxonomy" id="1938954"/>
    <lineage>
        <taxon>Eukaryota</taxon>
        <taxon>Fungi</taxon>
        <taxon>Fungi incertae sedis</taxon>
        <taxon>Mucoromycota</taxon>
        <taxon>Mucoromycotina</taxon>
        <taxon>Endogonomycetes</taxon>
        <taxon>Endogonales</taxon>
        <taxon>Endogonales incertae sedis</taxon>
        <taxon>Bifiguratus</taxon>
    </lineage>
</organism>
<feature type="region of interest" description="Disordered" evidence="1">
    <location>
        <begin position="204"/>
        <end position="223"/>
    </location>
</feature>
<feature type="region of interest" description="Disordered" evidence="1">
    <location>
        <begin position="1"/>
        <end position="67"/>
    </location>
</feature>
<feature type="region of interest" description="Disordered" evidence="1">
    <location>
        <begin position="308"/>
        <end position="343"/>
    </location>
</feature>
<accession>A0A261Y835</accession>
<gene>
    <name evidence="3" type="ORF">BZG36_00384</name>
</gene>
<protein>
    <submittedName>
        <fullName evidence="3">Uncharacterized protein</fullName>
    </submittedName>
</protein>
<evidence type="ECO:0000256" key="1">
    <source>
        <dbReference type="SAM" id="MobiDB-lite"/>
    </source>
</evidence>
<feature type="transmembrane region" description="Helical" evidence="2">
    <location>
        <begin position="364"/>
        <end position="383"/>
    </location>
</feature>
<sequence length="386" mass="43603">MEHSLNKAKSSLDLGFSYRKPDRKKSETTIEPRSTHNASVQGRADPQVRRSESLYRRVSEGSGLREYTSCGSKASLEQRFVPSPLTPQLEPFESTMNWLATLEPAQPGKDLSPDIHPLSTHSNHDRTTDTSILPRSPAMFIPTSSHARHRSVSGSPPSPRLLADGINTDPSRLKWSYKGNFPSSYFLRAFSRSHYVPPGEGATFEEIDKPQNSLSAPLHTSRDETKRLDTQRTRTVSATRATEPILPERLKQDAQIARRQLVELTRATNPSNEELFIKARDLVLNLQAETHRLESLFNKARTGALTQADAHRYLQSRPTEQDKDADEADKESNPKEVSRQPSSFPDLWHMGELMLERPSLALSWWQYCLVVLLSCMIGIVWYGRGM</sequence>
<feature type="compositionally biased region" description="Basic and acidic residues" evidence="1">
    <location>
        <begin position="46"/>
        <end position="59"/>
    </location>
</feature>
<name>A0A261Y835_9FUNG</name>
<proteinExistence type="predicted"/>
<dbReference type="EMBL" id="MVBO01000002">
    <property type="protein sequence ID" value="OZJ06772.1"/>
    <property type="molecule type" value="Genomic_DNA"/>
</dbReference>
<evidence type="ECO:0000313" key="4">
    <source>
        <dbReference type="Proteomes" id="UP000242875"/>
    </source>
</evidence>